<dbReference type="AlphaFoldDB" id="A0A848KKT4"/>
<proteinExistence type="predicted"/>
<evidence type="ECO:0000256" key="2">
    <source>
        <dbReference type="PIRSR" id="PIRSR605754-1"/>
    </source>
</evidence>
<dbReference type="InterPro" id="IPR023365">
    <property type="entry name" value="Sortase_dom-sf"/>
</dbReference>
<gene>
    <name evidence="3" type="ORF">FGL95_27975</name>
</gene>
<dbReference type="InterPro" id="IPR042001">
    <property type="entry name" value="Sortase_F"/>
</dbReference>
<keyword evidence="4" id="KW-1185">Reference proteome</keyword>
<protein>
    <submittedName>
        <fullName evidence="3">Class F sortase</fullName>
    </submittedName>
</protein>
<dbReference type="SUPFAM" id="SSF63817">
    <property type="entry name" value="Sortase"/>
    <property type="match status" value="1"/>
</dbReference>
<dbReference type="RefSeq" id="WP_169593641.1">
    <property type="nucleotide sequence ID" value="NZ_VCQU01000013.1"/>
</dbReference>
<accession>A0A848KKT4</accession>
<evidence type="ECO:0000256" key="1">
    <source>
        <dbReference type="ARBA" id="ARBA00022801"/>
    </source>
</evidence>
<keyword evidence="1" id="KW-0378">Hydrolase</keyword>
<dbReference type="InterPro" id="IPR005754">
    <property type="entry name" value="Sortase"/>
</dbReference>
<evidence type="ECO:0000313" key="3">
    <source>
        <dbReference type="EMBL" id="NMN98879.1"/>
    </source>
</evidence>
<name>A0A848KKT4_9NOCA</name>
<sequence length="198" mass="20712">MGKPLAAIVLGVLLIGTWFAQPISSTSALTPRRAAVQYTPPGMVTEGVVPQAAPTWIAIEPGVLARTMLDPAGVRAVNGVVVPADNRPVFRTDSNEPGTDSPGTSFIVGHNYVDQSGEFIPFSALEKVAVGQSIVLGTPNGTLVYAVRQVIRVPKTQLDARTDLVENVPGRLILATCDTTADGRDTTDNLVVIAALAT</sequence>
<organism evidence="3 4">
    <name type="scientific">Antrihabitans stalactiti</name>
    <dbReference type="NCBI Taxonomy" id="2584121"/>
    <lineage>
        <taxon>Bacteria</taxon>
        <taxon>Bacillati</taxon>
        <taxon>Actinomycetota</taxon>
        <taxon>Actinomycetes</taxon>
        <taxon>Mycobacteriales</taxon>
        <taxon>Nocardiaceae</taxon>
        <taxon>Antrihabitans</taxon>
    </lineage>
</organism>
<dbReference type="Pfam" id="PF04203">
    <property type="entry name" value="Sortase"/>
    <property type="match status" value="1"/>
</dbReference>
<evidence type="ECO:0000313" key="4">
    <source>
        <dbReference type="Proteomes" id="UP000535543"/>
    </source>
</evidence>
<dbReference type="Proteomes" id="UP000535543">
    <property type="component" value="Unassembled WGS sequence"/>
</dbReference>
<dbReference type="EMBL" id="VCQU01000013">
    <property type="protein sequence ID" value="NMN98879.1"/>
    <property type="molecule type" value="Genomic_DNA"/>
</dbReference>
<dbReference type="Gene3D" id="2.40.260.10">
    <property type="entry name" value="Sortase"/>
    <property type="match status" value="1"/>
</dbReference>
<feature type="active site" description="Acyl-thioester intermediate" evidence="2">
    <location>
        <position position="177"/>
    </location>
</feature>
<feature type="active site" description="Proton donor/acceptor" evidence="2">
    <location>
        <position position="110"/>
    </location>
</feature>
<comment type="caution">
    <text evidence="3">The sequence shown here is derived from an EMBL/GenBank/DDBJ whole genome shotgun (WGS) entry which is preliminary data.</text>
</comment>
<dbReference type="CDD" id="cd05829">
    <property type="entry name" value="Sortase_F"/>
    <property type="match status" value="1"/>
</dbReference>
<reference evidence="3 4" key="2">
    <citation type="submission" date="2020-06" db="EMBL/GenBank/DDBJ databases">
        <title>Antribacter stalactiti gen. nov., sp. nov., a new member of the family Nacardiaceae isolated from a cave.</title>
        <authorList>
            <person name="Kim I.S."/>
        </authorList>
    </citation>
    <scope>NUCLEOTIDE SEQUENCE [LARGE SCALE GENOMIC DNA]</scope>
    <source>
        <strain evidence="3 4">YC2-7</strain>
    </source>
</reference>
<dbReference type="GO" id="GO:0016787">
    <property type="term" value="F:hydrolase activity"/>
    <property type="evidence" value="ECO:0007669"/>
    <property type="project" value="UniProtKB-KW"/>
</dbReference>
<reference evidence="3 4" key="1">
    <citation type="submission" date="2019-05" db="EMBL/GenBank/DDBJ databases">
        <authorList>
            <person name="Lee S.D."/>
        </authorList>
    </citation>
    <scope>NUCLEOTIDE SEQUENCE [LARGE SCALE GENOMIC DNA]</scope>
    <source>
        <strain evidence="3 4">YC2-7</strain>
    </source>
</reference>